<dbReference type="Proteomes" id="UP001176521">
    <property type="component" value="Unassembled WGS sequence"/>
</dbReference>
<accession>A0AAN6JGN7</accession>
<dbReference type="AlphaFoldDB" id="A0AAN6JGN7"/>
<dbReference type="Pfam" id="PF00098">
    <property type="entry name" value="zf-CCHC"/>
    <property type="match status" value="1"/>
</dbReference>
<keyword evidence="1" id="KW-0507">mRNA processing</keyword>
<feature type="region of interest" description="Disordered" evidence="3">
    <location>
        <begin position="74"/>
        <end position="93"/>
    </location>
</feature>
<feature type="compositionally biased region" description="Low complexity" evidence="3">
    <location>
        <begin position="74"/>
        <end position="85"/>
    </location>
</feature>
<keyword evidence="2" id="KW-0863">Zinc-finger</keyword>
<proteinExistence type="predicted"/>
<feature type="compositionally biased region" description="Basic and acidic residues" evidence="3">
    <location>
        <begin position="349"/>
        <end position="358"/>
    </location>
</feature>
<feature type="region of interest" description="Disordered" evidence="3">
    <location>
        <begin position="197"/>
        <end position="218"/>
    </location>
</feature>
<dbReference type="PROSITE" id="PS50158">
    <property type="entry name" value="ZF_CCHC"/>
    <property type="match status" value="1"/>
</dbReference>
<organism evidence="5 6">
    <name type="scientific">Tilletia horrida</name>
    <dbReference type="NCBI Taxonomy" id="155126"/>
    <lineage>
        <taxon>Eukaryota</taxon>
        <taxon>Fungi</taxon>
        <taxon>Dikarya</taxon>
        <taxon>Basidiomycota</taxon>
        <taxon>Ustilaginomycotina</taxon>
        <taxon>Exobasidiomycetes</taxon>
        <taxon>Tilletiales</taxon>
        <taxon>Tilletiaceae</taxon>
        <taxon>Tilletia</taxon>
    </lineage>
</organism>
<feature type="compositionally biased region" description="Basic and acidic residues" evidence="3">
    <location>
        <begin position="208"/>
        <end position="218"/>
    </location>
</feature>
<evidence type="ECO:0000256" key="3">
    <source>
        <dbReference type="SAM" id="MobiDB-lite"/>
    </source>
</evidence>
<dbReference type="GO" id="GO:0003676">
    <property type="term" value="F:nucleic acid binding"/>
    <property type="evidence" value="ECO:0007669"/>
    <property type="project" value="InterPro"/>
</dbReference>
<keyword evidence="2" id="KW-0479">Metal-binding</keyword>
<dbReference type="InterPro" id="IPR001878">
    <property type="entry name" value="Znf_CCHC"/>
</dbReference>
<dbReference type="InterPro" id="IPR036875">
    <property type="entry name" value="Znf_CCHC_sf"/>
</dbReference>
<dbReference type="SUPFAM" id="SSF57756">
    <property type="entry name" value="Retrovirus zinc finger-like domains"/>
    <property type="match status" value="1"/>
</dbReference>
<feature type="region of interest" description="Disordered" evidence="3">
    <location>
        <begin position="1"/>
        <end position="34"/>
    </location>
</feature>
<evidence type="ECO:0000256" key="1">
    <source>
        <dbReference type="ARBA" id="ARBA00022664"/>
    </source>
</evidence>
<gene>
    <name evidence="5" type="ORF">OC842_007493</name>
</gene>
<evidence type="ECO:0000313" key="6">
    <source>
        <dbReference type="Proteomes" id="UP001176521"/>
    </source>
</evidence>
<dbReference type="GO" id="GO:0008270">
    <property type="term" value="F:zinc ion binding"/>
    <property type="evidence" value="ECO:0007669"/>
    <property type="project" value="UniProtKB-KW"/>
</dbReference>
<dbReference type="EMBL" id="JAPDMQ010001027">
    <property type="protein sequence ID" value="KAK0519313.1"/>
    <property type="molecule type" value="Genomic_DNA"/>
</dbReference>
<evidence type="ECO:0000256" key="2">
    <source>
        <dbReference type="PROSITE-ProRule" id="PRU00047"/>
    </source>
</evidence>
<evidence type="ECO:0000259" key="4">
    <source>
        <dbReference type="PROSITE" id="PS50158"/>
    </source>
</evidence>
<keyword evidence="6" id="KW-1185">Reference proteome</keyword>
<dbReference type="SMART" id="SM00343">
    <property type="entry name" value="ZnF_C2HC"/>
    <property type="match status" value="1"/>
</dbReference>
<protein>
    <recommendedName>
        <fullName evidence="4">CCHC-type domain-containing protein</fullName>
    </recommendedName>
</protein>
<reference evidence="5" key="1">
    <citation type="journal article" date="2023" name="PhytoFront">
        <title>Draft Genome Resources of Seven Strains of Tilletia horrida, Causal Agent of Kernel Smut of Rice.</title>
        <authorList>
            <person name="Khanal S."/>
            <person name="Antony Babu S."/>
            <person name="Zhou X.G."/>
        </authorList>
    </citation>
    <scope>NUCLEOTIDE SEQUENCE</scope>
    <source>
        <strain evidence="5">TX3</strain>
    </source>
</reference>
<feature type="region of interest" description="Disordered" evidence="3">
    <location>
        <begin position="319"/>
        <end position="376"/>
    </location>
</feature>
<keyword evidence="2" id="KW-0862">Zinc</keyword>
<feature type="compositionally biased region" description="Basic and acidic residues" evidence="3">
    <location>
        <begin position="319"/>
        <end position="328"/>
    </location>
</feature>
<comment type="caution">
    <text evidence="5">The sequence shown here is derived from an EMBL/GenBank/DDBJ whole genome shotgun (WGS) entry which is preliminary data.</text>
</comment>
<name>A0AAN6JGN7_9BASI</name>
<sequence>MAHNSQGTGAAPRTPSEAEREVRNTARASTLPPDDYDRLVQLFAQHRQLSSGDAEHALASFGPLPDAVARFPSAPAHAQAATPRAEPAHMDPLLPTSPRDVKAGYAPSAYGHASEGSFYRQPLDTQIKAASSVSKLRGRDNWHIWKDQILNLIQTVPYAEEILLGKVRPGHPAYNLELDIALGSLIGQTLAPEMSGRTSSYAIGDSGEEQREKRGSAKYEKLRAPIERTDESAQIQLEELLRGVRQNGRTVEAVVQSLETLFAKAYGAGLRLTEGKKRHYLLRSLDDRYSAFVGSQNSLASAGINITFDATISSLYVEEDKHRRDDSRTAAGKAMAAGQQVAANGSSSKTRERKDNKGAKKSKGEHRGRYNGPTKCFRCEQEGHRLSDCPFPPPSSSK</sequence>
<dbReference type="GO" id="GO:0006397">
    <property type="term" value="P:mRNA processing"/>
    <property type="evidence" value="ECO:0007669"/>
    <property type="project" value="UniProtKB-KW"/>
</dbReference>
<evidence type="ECO:0000313" key="5">
    <source>
        <dbReference type="EMBL" id="KAK0519313.1"/>
    </source>
</evidence>
<feature type="domain" description="CCHC-type" evidence="4">
    <location>
        <begin position="375"/>
        <end position="390"/>
    </location>
</feature>